<evidence type="ECO:0000313" key="1">
    <source>
        <dbReference type="EMBL" id="GIG16064.1"/>
    </source>
</evidence>
<comment type="caution">
    <text evidence="1">The sequence shown here is derived from an EMBL/GenBank/DDBJ whole genome shotgun (WGS) entry which is preliminary data.</text>
</comment>
<organism evidence="1 2">
    <name type="scientific">Catellatospora methionotrophica</name>
    <dbReference type="NCBI Taxonomy" id="121620"/>
    <lineage>
        <taxon>Bacteria</taxon>
        <taxon>Bacillati</taxon>
        <taxon>Actinomycetota</taxon>
        <taxon>Actinomycetes</taxon>
        <taxon>Micromonosporales</taxon>
        <taxon>Micromonosporaceae</taxon>
        <taxon>Catellatospora</taxon>
    </lineage>
</organism>
<sequence>MAAEGSAPHGSGVKKGTFLYAGDGKVPFLRRGAAGGWRCREGSVPEDGYGGVDQG</sequence>
<gene>
    <name evidence="1" type="ORF">Cme02nite_43960</name>
</gene>
<evidence type="ECO:0000313" key="2">
    <source>
        <dbReference type="Proteomes" id="UP000660339"/>
    </source>
</evidence>
<reference evidence="1" key="1">
    <citation type="submission" date="2021-01" db="EMBL/GenBank/DDBJ databases">
        <title>Whole genome shotgun sequence of Catellatospora methionotrophica NBRC 14553.</title>
        <authorList>
            <person name="Komaki H."/>
            <person name="Tamura T."/>
        </authorList>
    </citation>
    <scope>NUCLEOTIDE SEQUENCE</scope>
    <source>
        <strain evidence="1">NBRC 14553</strain>
    </source>
</reference>
<dbReference type="Proteomes" id="UP000660339">
    <property type="component" value="Unassembled WGS sequence"/>
</dbReference>
<keyword evidence="2" id="KW-1185">Reference proteome</keyword>
<proteinExistence type="predicted"/>
<protein>
    <submittedName>
        <fullName evidence="1">Uncharacterized protein</fullName>
    </submittedName>
</protein>
<accession>A0A8J3LCQ1</accession>
<dbReference type="EMBL" id="BONJ01000025">
    <property type="protein sequence ID" value="GIG16064.1"/>
    <property type="molecule type" value="Genomic_DNA"/>
</dbReference>
<name>A0A8J3LCQ1_9ACTN</name>
<dbReference type="AlphaFoldDB" id="A0A8J3LCQ1"/>